<dbReference type="InterPro" id="IPR011037">
    <property type="entry name" value="Pyrv_Knase-like_insert_dom_sf"/>
</dbReference>
<dbReference type="GO" id="GO:0030170">
    <property type="term" value="F:pyridoxal phosphate binding"/>
    <property type="evidence" value="ECO:0007669"/>
    <property type="project" value="InterPro"/>
</dbReference>
<geneLocation type="plasmid" evidence="1 2">
    <name>unnamed2</name>
</geneLocation>
<dbReference type="InterPro" id="IPR052716">
    <property type="entry name" value="MOSC_domain"/>
</dbReference>
<keyword evidence="1" id="KW-0614">Plasmid</keyword>
<organism evidence="1 2">
    <name type="scientific">Rhizobium leguminosarum</name>
    <dbReference type="NCBI Taxonomy" id="384"/>
    <lineage>
        <taxon>Bacteria</taxon>
        <taxon>Pseudomonadati</taxon>
        <taxon>Pseudomonadota</taxon>
        <taxon>Alphaproteobacteria</taxon>
        <taxon>Hyphomicrobiales</taxon>
        <taxon>Rhizobiaceae</taxon>
        <taxon>Rhizobium/Agrobacterium group</taxon>
        <taxon>Rhizobium</taxon>
    </lineage>
</organism>
<dbReference type="AlphaFoldDB" id="A0A2Z4YRS1"/>
<protein>
    <submittedName>
        <fullName evidence="1">MOSC domain family protein</fullName>
    </submittedName>
</protein>
<dbReference type="Pfam" id="PF03473">
    <property type="entry name" value="MOSC"/>
    <property type="match status" value="1"/>
</dbReference>
<gene>
    <name evidence="1" type="ORF">DLJ82_7581</name>
</gene>
<dbReference type="OrthoDB" id="1550913at2"/>
<dbReference type="PROSITE" id="PS51340">
    <property type="entry name" value="MOSC"/>
    <property type="match status" value="1"/>
</dbReference>
<proteinExistence type="predicted"/>
<dbReference type="GO" id="GO:0003824">
    <property type="term" value="F:catalytic activity"/>
    <property type="evidence" value="ECO:0007669"/>
    <property type="project" value="InterPro"/>
</dbReference>
<dbReference type="EMBL" id="CP030762">
    <property type="protein sequence ID" value="AXA43826.1"/>
    <property type="molecule type" value="Genomic_DNA"/>
</dbReference>
<dbReference type="RefSeq" id="WP_063474948.1">
    <property type="nucleotide sequence ID" value="NZ_CP030762.1"/>
</dbReference>
<evidence type="ECO:0000313" key="2">
    <source>
        <dbReference type="Proteomes" id="UP000251166"/>
    </source>
</evidence>
<name>A0A2Z4YRS1_RHILE</name>
<dbReference type="PANTHER" id="PTHR36930">
    <property type="entry name" value="METAL-SULFUR CLUSTER BIOSYNTHESIS PROTEINS YUAD-RELATED"/>
    <property type="match status" value="1"/>
</dbReference>
<dbReference type="GO" id="GO:0030151">
    <property type="term" value="F:molybdenum ion binding"/>
    <property type="evidence" value="ECO:0007669"/>
    <property type="project" value="InterPro"/>
</dbReference>
<dbReference type="Proteomes" id="UP000251166">
    <property type="component" value="Plasmid unnamed2"/>
</dbReference>
<dbReference type="InterPro" id="IPR005302">
    <property type="entry name" value="MoCF_Sase_C"/>
</dbReference>
<sequence>MTWQGKLLHIHIAPAASYEMEELAEAQLIAGRGIVGDRYYLGTGTYSPKPDVRDVTLIEVEVLEAMAKGEPQIPGFKAALTPDDHRRNLTTRGVPLSHLVGKRFRVGETILRAARMNFPCKYIEELLGIPGLYDGLLNRSGLNCAIEVGGIIRPGDPILPLDE</sequence>
<dbReference type="Gene3D" id="2.40.33.20">
    <property type="entry name" value="PK beta-barrel domain-like"/>
    <property type="match status" value="1"/>
</dbReference>
<evidence type="ECO:0000313" key="1">
    <source>
        <dbReference type="EMBL" id="AXA43826.1"/>
    </source>
</evidence>
<dbReference type="SUPFAM" id="SSF50800">
    <property type="entry name" value="PK beta-barrel domain-like"/>
    <property type="match status" value="1"/>
</dbReference>
<reference evidence="1 2" key="1">
    <citation type="submission" date="2018-07" db="EMBL/GenBank/DDBJ databases">
        <title>Rhizobium leguminosarum strain:ATCC 14479 Genome sequencing and assembly.</title>
        <authorList>
            <person name="Chakraborty R."/>
        </authorList>
    </citation>
    <scope>NUCLEOTIDE SEQUENCE [LARGE SCALE GENOMIC DNA]</scope>
    <source>
        <strain evidence="1 2">ATCC 14479</strain>
        <plasmid evidence="2">Plasmid unnamed2</plasmid>
    </source>
</reference>
<dbReference type="PANTHER" id="PTHR36930:SF1">
    <property type="entry name" value="MOSC DOMAIN-CONTAINING PROTEIN"/>
    <property type="match status" value="1"/>
</dbReference>
<accession>A0A2Z4YRS1</accession>